<name>A0A1G5CAH7_9PAST</name>
<accession>A0A1G5CAH7</accession>
<evidence type="ECO:0000259" key="1">
    <source>
        <dbReference type="Pfam" id="PF13460"/>
    </source>
</evidence>
<keyword evidence="3" id="KW-1185">Reference proteome</keyword>
<comment type="caution">
    <text evidence="2">The sequence shown here is derived from an EMBL/GenBank/DDBJ whole genome shotgun (WGS) entry which is preliminary data.</text>
</comment>
<dbReference type="PANTHER" id="PTHR43355:SF2">
    <property type="entry name" value="FLAVIN REDUCTASE (NADPH)"/>
    <property type="match status" value="1"/>
</dbReference>
<dbReference type="InterPro" id="IPR016040">
    <property type="entry name" value="NAD(P)-bd_dom"/>
</dbReference>
<evidence type="ECO:0000313" key="3">
    <source>
        <dbReference type="Proteomes" id="UP000199588"/>
    </source>
</evidence>
<dbReference type="Gene3D" id="3.40.50.720">
    <property type="entry name" value="NAD(P)-binding Rossmann-like Domain"/>
    <property type="match status" value="1"/>
</dbReference>
<proteinExistence type="predicted"/>
<reference evidence="2 3" key="1">
    <citation type="submission" date="2016-10" db="EMBL/GenBank/DDBJ databases">
        <authorList>
            <person name="Varghese N."/>
            <person name="Submissions S."/>
        </authorList>
    </citation>
    <scope>NUCLEOTIDE SEQUENCE [LARGE SCALE GENOMIC DNA]</scope>
    <source>
        <strain evidence="2 3">DSM 22022</strain>
    </source>
</reference>
<dbReference type="RefSeq" id="WP_090655024.1">
    <property type="nucleotide sequence ID" value="NZ_CP015031.1"/>
</dbReference>
<dbReference type="EMBL" id="FMUQ01000007">
    <property type="protein sequence ID" value="SCX99485.1"/>
    <property type="molecule type" value="Genomic_DNA"/>
</dbReference>
<dbReference type="Proteomes" id="UP000199588">
    <property type="component" value="Unassembled WGS sequence"/>
</dbReference>
<dbReference type="PANTHER" id="PTHR43355">
    <property type="entry name" value="FLAVIN REDUCTASE (NADPH)"/>
    <property type="match status" value="1"/>
</dbReference>
<dbReference type="SUPFAM" id="SSF51735">
    <property type="entry name" value="NAD(P)-binding Rossmann-fold domains"/>
    <property type="match status" value="1"/>
</dbReference>
<sequence>MQNILILGATGSLAAQIIPTLLAETDDNLTLFARNPSRLAQFNSERVQVVQGDMMNIEQLSEVLKGKDIVYAGLAGNLEPMAKNLVTAMETVQVKRLIWVSSMGIYGETGEDHGAILDPYRRSAQIIEQSGLDYTILRPGWFTNGQEIDYQLTHKGEAFKGHSVSRKSIADFVLKLMQNPELEIKQSVGIAKE</sequence>
<protein>
    <submittedName>
        <fullName evidence="2">NAD(P)H-binding</fullName>
    </submittedName>
</protein>
<gene>
    <name evidence="2" type="ORF">SAMN02910354_01114</name>
</gene>
<dbReference type="InterPro" id="IPR051606">
    <property type="entry name" value="Polyketide_Oxido-like"/>
</dbReference>
<dbReference type="Pfam" id="PF13460">
    <property type="entry name" value="NAD_binding_10"/>
    <property type="match status" value="1"/>
</dbReference>
<evidence type="ECO:0000313" key="2">
    <source>
        <dbReference type="EMBL" id="SCX99485.1"/>
    </source>
</evidence>
<dbReference type="InterPro" id="IPR036291">
    <property type="entry name" value="NAD(P)-bd_dom_sf"/>
</dbReference>
<feature type="domain" description="NAD(P)-binding" evidence="1">
    <location>
        <begin position="8"/>
        <end position="180"/>
    </location>
</feature>
<organism evidence="2 3">
    <name type="scientific">Basfia succiniciproducens</name>
    <dbReference type="NCBI Taxonomy" id="653940"/>
    <lineage>
        <taxon>Bacteria</taxon>
        <taxon>Pseudomonadati</taxon>
        <taxon>Pseudomonadota</taxon>
        <taxon>Gammaproteobacteria</taxon>
        <taxon>Pasteurellales</taxon>
        <taxon>Pasteurellaceae</taxon>
        <taxon>Basfia</taxon>
    </lineage>
</organism>